<comment type="caution">
    <text evidence="10">The sequence shown here is derived from an EMBL/GenBank/DDBJ whole genome shotgun (WGS) entry which is preliminary data.</text>
</comment>
<keyword evidence="4" id="KW-1003">Cell membrane</keyword>
<dbReference type="OrthoDB" id="9815712at2"/>
<sequence>MAEQPLLSVENLTVQFRGDAGWVNAVEGVDFAVGAGECLGIVGESGSGKSVSALSILKLHSPANTRYASGAIRYGDRDLLTLPQRRLRQVRGGEIAMIFQDPMSSLNPVLTIADQIMEPLRQHQGLSVQAARRKAIELLDMVRISDASRRIDDYPHRLSGGMRQRVMIAIAVACRPRLLIADEPTTALDVTIQSQILELLRELQREIGMSVILITHDLGVVAEFAQRVVVMYAGRVVETASVPALFERPMHPYTEGLIRAVPNLDEDVHRLTTIPGSIPDPSMSITGCRFSPRCREAVQSCLEKPPSLVDAGAGHLARCPPRIAAGGIS</sequence>
<evidence type="ECO:0000256" key="5">
    <source>
        <dbReference type="ARBA" id="ARBA00022741"/>
    </source>
</evidence>
<evidence type="ECO:0000313" key="11">
    <source>
        <dbReference type="Proteomes" id="UP000290819"/>
    </source>
</evidence>
<name>A0A4Q1VRB6_9BRAD</name>
<evidence type="ECO:0000256" key="7">
    <source>
        <dbReference type="ARBA" id="ARBA00023136"/>
    </source>
</evidence>
<dbReference type="SMART" id="SM00382">
    <property type="entry name" value="AAA"/>
    <property type="match status" value="1"/>
</dbReference>
<dbReference type="GO" id="GO:0005886">
    <property type="term" value="C:plasma membrane"/>
    <property type="evidence" value="ECO:0007669"/>
    <property type="project" value="UniProtKB-SubCell"/>
</dbReference>
<gene>
    <name evidence="10" type="ORF">B5V03_00265</name>
</gene>
<dbReference type="GO" id="GO:0005524">
    <property type="term" value="F:ATP binding"/>
    <property type="evidence" value="ECO:0007669"/>
    <property type="project" value="UniProtKB-KW"/>
</dbReference>
<keyword evidence="7" id="KW-0472">Membrane</keyword>
<keyword evidence="3" id="KW-0813">Transport</keyword>
<dbReference type="CDD" id="cd03257">
    <property type="entry name" value="ABC_NikE_OppD_transporters"/>
    <property type="match status" value="1"/>
</dbReference>
<dbReference type="InterPro" id="IPR027417">
    <property type="entry name" value="P-loop_NTPase"/>
</dbReference>
<dbReference type="EMBL" id="MZXW01000004">
    <property type="protein sequence ID" value="RXT53943.1"/>
    <property type="molecule type" value="Genomic_DNA"/>
</dbReference>
<organism evidence="10 11">
    <name type="scientific">Bradyrhizobium betae</name>
    <dbReference type="NCBI Taxonomy" id="244734"/>
    <lineage>
        <taxon>Bacteria</taxon>
        <taxon>Pseudomonadati</taxon>
        <taxon>Pseudomonadota</taxon>
        <taxon>Alphaproteobacteria</taxon>
        <taxon>Hyphomicrobiales</taxon>
        <taxon>Nitrobacteraceae</taxon>
        <taxon>Bradyrhizobium</taxon>
    </lineage>
</organism>
<dbReference type="NCBIfam" id="TIGR01727">
    <property type="entry name" value="oligo_HPY"/>
    <property type="match status" value="1"/>
</dbReference>
<evidence type="ECO:0000256" key="6">
    <source>
        <dbReference type="ARBA" id="ARBA00022840"/>
    </source>
</evidence>
<evidence type="ECO:0000256" key="3">
    <source>
        <dbReference type="ARBA" id="ARBA00022448"/>
    </source>
</evidence>
<comment type="function">
    <text evidence="8">Involved in beta-(1--&gt;2)glucan export. Transmembrane domains (TMD) form a pore in the inner membrane and the ATP-binding domain (NBD) is responsible for energy generation.</text>
</comment>
<evidence type="ECO:0000256" key="2">
    <source>
        <dbReference type="ARBA" id="ARBA00005417"/>
    </source>
</evidence>
<dbReference type="Gene3D" id="3.40.50.300">
    <property type="entry name" value="P-loop containing nucleotide triphosphate hydrolases"/>
    <property type="match status" value="1"/>
</dbReference>
<dbReference type="SUPFAM" id="SSF52540">
    <property type="entry name" value="P-loop containing nucleoside triphosphate hydrolases"/>
    <property type="match status" value="1"/>
</dbReference>
<dbReference type="AlphaFoldDB" id="A0A4Q1VRB6"/>
<dbReference type="InterPro" id="IPR017871">
    <property type="entry name" value="ABC_transporter-like_CS"/>
</dbReference>
<keyword evidence="11" id="KW-1185">Reference proteome</keyword>
<feature type="domain" description="ABC transporter" evidence="9">
    <location>
        <begin position="7"/>
        <end position="258"/>
    </location>
</feature>
<dbReference type="Proteomes" id="UP000290819">
    <property type="component" value="Unassembled WGS sequence"/>
</dbReference>
<evidence type="ECO:0000313" key="10">
    <source>
        <dbReference type="EMBL" id="RXT53943.1"/>
    </source>
</evidence>
<dbReference type="InterPro" id="IPR050388">
    <property type="entry name" value="ABC_Ni/Peptide_Import"/>
</dbReference>
<dbReference type="InterPro" id="IPR003439">
    <property type="entry name" value="ABC_transporter-like_ATP-bd"/>
</dbReference>
<proteinExistence type="inferred from homology"/>
<dbReference type="PROSITE" id="PS50893">
    <property type="entry name" value="ABC_TRANSPORTER_2"/>
    <property type="match status" value="1"/>
</dbReference>
<dbReference type="GO" id="GO:0015833">
    <property type="term" value="P:peptide transport"/>
    <property type="evidence" value="ECO:0007669"/>
    <property type="project" value="InterPro"/>
</dbReference>
<comment type="subcellular location">
    <subcellularLocation>
        <location evidence="1">Cell inner membrane</location>
        <topology evidence="1">Peripheral membrane protein</topology>
    </subcellularLocation>
</comment>
<dbReference type="RefSeq" id="WP_129267288.1">
    <property type="nucleotide sequence ID" value="NZ_MZXW01000004.1"/>
</dbReference>
<dbReference type="Pfam" id="PF08352">
    <property type="entry name" value="oligo_HPY"/>
    <property type="match status" value="1"/>
</dbReference>
<dbReference type="PANTHER" id="PTHR43297:SF2">
    <property type="entry name" value="DIPEPTIDE TRANSPORT ATP-BINDING PROTEIN DPPD"/>
    <property type="match status" value="1"/>
</dbReference>
<dbReference type="GO" id="GO:0055085">
    <property type="term" value="P:transmembrane transport"/>
    <property type="evidence" value="ECO:0007669"/>
    <property type="project" value="UniProtKB-ARBA"/>
</dbReference>
<dbReference type="InterPro" id="IPR003593">
    <property type="entry name" value="AAA+_ATPase"/>
</dbReference>
<dbReference type="Pfam" id="PF00005">
    <property type="entry name" value="ABC_tran"/>
    <property type="match status" value="1"/>
</dbReference>
<evidence type="ECO:0000256" key="8">
    <source>
        <dbReference type="ARBA" id="ARBA00024722"/>
    </source>
</evidence>
<evidence type="ECO:0000256" key="1">
    <source>
        <dbReference type="ARBA" id="ARBA00004417"/>
    </source>
</evidence>
<evidence type="ECO:0000259" key="9">
    <source>
        <dbReference type="PROSITE" id="PS50893"/>
    </source>
</evidence>
<keyword evidence="5" id="KW-0547">Nucleotide-binding</keyword>
<reference evidence="10 11" key="1">
    <citation type="submission" date="2017-03" db="EMBL/GenBank/DDBJ databases">
        <authorList>
            <person name="Safronova V.I."/>
            <person name="Sazanova A.L."/>
            <person name="Chirak E.R."/>
        </authorList>
    </citation>
    <scope>NUCLEOTIDE SEQUENCE [LARGE SCALE GENOMIC DNA]</scope>
    <source>
        <strain evidence="10 11">Opo-243</strain>
    </source>
</reference>
<keyword evidence="6 10" id="KW-0067">ATP-binding</keyword>
<dbReference type="GO" id="GO:0016887">
    <property type="term" value="F:ATP hydrolysis activity"/>
    <property type="evidence" value="ECO:0007669"/>
    <property type="project" value="InterPro"/>
</dbReference>
<protein>
    <submittedName>
        <fullName evidence="10">Peptide ABC transporter ATP-binding protein</fullName>
    </submittedName>
</protein>
<dbReference type="PANTHER" id="PTHR43297">
    <property type="entry name" value="OLIGOPEPTIDE TRANSPORT ATP-BINDING PROTEIN APPD"/>
    <property type="match status" value="1"/>
</dbReference>
<dbReference type="FunFam" id="3.40.50.300:FF:000016">
    <property type="entry name" value="Oligopeptide ABC transporter ATP-binding component"/>
    <property type="match status" value="1"/>
</dbReference>
<dbReference type="InterPro" id="IPR013563">
    <property type="entry name" value="Oligopep_ABC_C"/>
</dbReference>
<evidence type="ECO:0000256" key="4">
    <source>
        <dbReference type="ARBA" id="ARBA00022475"/>
    </source>
</evidence>
<dbReference type="PROSITE" id="PS00211">
    <property type="entry name" value="ABC_TRANSPORTER_1"/>
    <property type="match status" value="1"/>
</dbReference>
<accession>A0A4Q1VRB6</accession>
<comment type="similarity">
    <text evidence="2">Belongs to the ABC transporter superfamily.</text>
</comment>